<dbReference type="OrthoDB" id="377733at2759"/>
<dbReference type="PANTHER" id="PTHR24092:SF165">
    <property type="entry name" value="PHOSPHOLIPID-TRANSPORTING ATPASE 8-RELATED"/>
    <property type="match status" value="1"/>
</dbReference>
<keyword evidence="2" id="KW-1185">Reference proteome</keyword>
<accession>A0A9J6B230</accession>
<dbReference type="AlphaFoldDB" id="A0A9J6B230"/>
<reference evidence="1 2" key="1">
    <citation type="submission" date="2020-09" db="EMBL/GenBank/DDBJ databases">
        <title>De no assembly of potato wild relative species, Solanum commersonii.</title>
        <authorList>
            <person name="Cho K."/>
        </authorList>
    </citation>
    <scope>NUCLEOTIDE SEQUENCE [LARGE SCALE GENOMIC DNA]</scope>
    <source>
        <strain evidence="1">LZ3.2</strain>
        <tissue evidence="1">Leaf</tissue>
    </source>
</reference>
<evidence type="ECO:0000313" key="1">
    <source>
        <dbReference type="EMBL" id="KAG5630635.1"/>
    </source>
</evidence>
<protein>
    <submittedName>
        <fullName evidence="1">Uncharacterized protein</fullName>
    </submittedName>
</protein>
<dbReference type="PANTHER" id="PTHR24092">
    <property type="entry name" value="PROBABLE PHOSPHOLIPID-TRANSPORTING ATPASE"/>
    <property type="match status" value="1"/>
</dbReference>
<dbReference type="EMBL" id="JACXVP010000001">
    <property type="protein sequence ID" value="KAG5630635.1"/>
    <property type="molecule type" value="Genomic_DNA"/>
</dbReference>
<proteinExistence type="predicted"/>
<dbReference type="GO" id="GO:0005886">
    <property type="term" value="C:plasma membrane"/>
    <property type="evidence" value="ECO:0007669"/>
    <property type="project" value="TreeGrafter"/>
</dbReference>
<gene>
    <name evidence="1" type="ORF">H5410_002352</name>
</gene>
<evidence type="ECO:0000313" key="2">
    <source>
        <dbReference type="Proteomes" id="UP000824120"/>
    </source>
</evidence>
<feature type="non-terminal residue" evidence="1">
    <location>
        <position position="118"/>
    </location>
</feature>
<dbReference type="GO" id="GO:0140326">
    <property type="term" value="F:ATPase-coupled intramembrane lipid transporter activity"/>
    <property type="evidence" value="ECO:0007669"/>
    <property type="project" value="TreeGrafter"/>
</dbReference>
<dbReference type="GO" id="GO:0045332">
    <property type="term" value="P:phospholipid translocation"/>
    <property type="evidence" value="ECO:0007669"/>
    <property type="project" value="TreeGrafter"/>
</dbReference>
<name>A0A9J6B230_SOLCO</name>
<organism evidence="1 2">
    <name type="scientific">Solanum commersonii</name>
    <name type="common">Commerson's wild potato</name>
    <name type="synonym">Commerson's nightshade</name>
    <dbReference type="NCBI Taxonomy" id="4109"/>
    <lineage>
        <taxon>Eukaryota</taxon>
        <taxon>Viridiplantae</taxon>
        <taxon>Streptophyta</taxon>
        <taxon>Embryophyta</taxon>
        <taxon>Tracheophyta</taxon>
        <taxon>Spermatophyta</taxon>
        <taxon>Magnoliopsida</taxon>
        <taxon>eudicotyledons</taxon>
        <taxon>Gunneridae</taxon>
        <taxon>Pentapetalae</taxon>
        <taxon>asterids</taxon>
        <taxon>lamiids</taxon>
        <taxon>Solanales</taxon>
        <taxon>Solanaceae</taxon>
        <taxon>Solanoideae</taxon>
        <taxon>Solaneae</taxon>
        <taxon>Solanum</taxon>
    </lineage>
</organism>
<sequence>ARWKSLRVGDLIKVYKDGIYVETSNLDGNTNLKVKHALNITSSLHDDDSFQNFKVIVKCEDPNEDPSSFIGTLCYNNHHGIQIMFMVWSFLLVITQKSCRILHILLLRGVELRKGCIN</sequence>
<dbReference type="Proteomes" id="UP000824120">
    <property type="component" value="Chromosome 1"/>
</dbReference>
<comment type="caution">
    <text evidence="1">The sequence shown here is derived from an EMBL/GenBank/DDBJ whole genome shotgun (WGS) entry which is preliminary data.</text>
</comment>